<evidence type="ECO:0000313" key="2">
    <source>
        <dbReference type="EMBL" id="PVZ69785.1"/>
    </source>
</evidence>
<evidence type="ECO:0000259" key="1">
    <source>
        <dbReference type="Pfam" id="PF02464"/>
    </source>
</evidence>
<dbReference type="NCBIfam" id="TIGR00199">
    <property type="entry name" value="PncC_domain"/>
    <property type="match status" value="1"/>
</dbReference>
<dbReference type="InterPro" id="IPR036653">
    <property type="entry name" value="CinA-like_C"/>
</dbReference>
<keyword evidence="3" id="KW-1185">Reference proteome</keyword>
<evidence type="ECO:0000313" key="3">
    <source>
        <dbReference type="Proteomes" id="UP000244906"/>
    </source>
</evidence>
<gene>
    <name evidence="2" type="ORF">DC094_10880</name>
</gene>
<protein>
    <submittedName>
        <fullName evidence="2">Damage-inducible protein CinA</fullName>
    </submittedName>
</protein>
<dbReference type="OrthoDB" id="9801454at2"/>
<dbReference type="AlphaFoldDB" id="A0A2V1GYR7"/>
<dbReference type="RefSeq" id="WP_116687116.1">
    <property type="nucleotide sequence ID" value="NZ_CAWNYD010000003.1"/>
</dbReference>
<comment type="caution">
    <text evidence="2">The sequence shown here is derived from an EMBL/GenBank/DDBJ whole genome shotgun (WGS) entry which is preliminary data.</text>
</comment>
<accession>A0A2V1GYR7</accession>
<dbReference type="Gene3D" id="3.90.950.20">
    <property type="entry name" value="CinA-like"/>
    <property type="match status" value="1"/>
</dbReference>
<feature type="domain" description="CinA C-terminal" evidence="1">
    <location>
        <begin position="5"/>
        <end position="155"/>
    </location>
</feature>
<reference evidence="2 3" key="1">
    <citation type="submission" date="2018-04" db="EMBL/GenBank/DDBJ databases">
        <title>Thalassorhabdus spongiae gen. nov., sp. nov., isolated from a marine sponge in South-West Iceland.</title>
        <authorList>
            <person name="Knobloch S."/>
            <person name="Daussin A."/>
            <person name="Johannsson R."/>
            <person name="Marteinsson V.T."/>
        </authorList>
    </citation>
    <scope>NUCLEOTIDE SEQUENCE [LARGE SCALE GENOMIC DNA]</scope>
    <source>
        <strain evidence="2 3">Hp12</strain>
    </source>
</reference>
<proteinExistence type="predicted"/>
<organism evidence="2 3">
    <name type="scientific">Pelagibaculum spongiae</name>
    <dbReference type="NCBI Taxonomy" id="2080658"/>
    <lineage>
        <taxon>Bacteria</taxon>
        <taxon>Pseudomonadati</taxon>
        <taxon>Pseudomonadota</taxon>
        <taxon>Gammaproteobacteria</taxon>
        <taxon>Oceanospirillales</taxon>
        <taxon>Pelagibaculum</taxon>
    </lineage>
</organism>
<dbReference type="SUPFAM" id="SSF142433">
    <property type="entry name" value="CinA-like"/>
    <property type="match status" value="1"/>
</dbReference>
<sequence>MNAFQLAQAVGERLQQKKLFLVTAESCTGGGIADAVTAVAGSSGWFERGIVTYSNQAKNRYLQVPMDLIDQHDAVSQQVAAAMALGAAERNNEVSISVTGLAGPDGGSEKKPVGTVWFGFSIKGNVVTICQHFIGDRQAVRAQAVVFALSQLLKQLAD</sequence>
<dbReference type="EMBL" id="QDDL01000003">
    <property type="protein sequence ID" value="PVZ69785.1"/>
    <property type="molecule type" value="Genomic_DNA"/>
</dbReference>
<dbReference type="InterPro" id="IPR008136">
    <property type="entry name" value="CinA_C"/>
</dbReference>
<name>A0A2V1GYR7_9GAMM</name>
<dbReference type="Proteomes" id="UP000244906">
    <property type="component" value="Unassembled WGS sequence"/>
</dbReference>
<dbReference type="Pfam" id="PF02464">
    <property type="entry name" value="CinA"/>
    <property type="match status" value="1"/>
</dbReference>